<evidence type="ECO:0000256" key="4">
    <source>
        <dbReference type="ARBA" id="ARBA00022475"/>
    </source>
</evidence>
<feature type="transmembrane region" description="Helical" evidence="8">
    <location>
        <begin position="134"/>
        <end position="155"/>
    </location>
</feature>
<dbReference type="PANTHER" id="PTHR43271:SF1">
    <property type="entry name" value="INNER MEMBRANE TRANSPORT PROTEIN YNFM"/>
    <property type="match status" value="1"/>
</dbReference>
<feature type="transmembrane region" description="Helical" evidence="8">
    <location>
        <begin position="75"/>
        <end position="92"/>
    </location>
</feature>
<evidence type="ECO:0000256" key="7">
    <source>
        <dbReference type="ARBA" id="ARBA00023136"/>
    </source>
</evidence>
<accession>A0A8J6NB68</accession>
<feature type="transmembrane region" description="Helical" evidence="8">
    <location>
        <begin position="358"/>
        <end position="377"/>
    </location>
</feature>
<feature type="transmembrane region" description="Helical" evidence="8">
    <location>
        <begin position="98"/>
        <end position="122"/>
    </location>
</feature>
<comment type="caution">
    <text evidence="10">The sequence shown here is derived from an EMBL/GenBank/DDBJ whole genome shotgun (WGS) entry which is preliminary data.</text>
</comment>
<dbReference type="Pfam" id="PF07690">
    <property type="entry name" value="MFS_1"/>
    <property type="match status" value="1"/>
</dbReference>
<evidence type="ECO:0000259" key="9">
    <source>
        <dbReference type="PROSITE" id="PS50850"/>
    </source>
</evidence>
<dbReference type="PANTHER" id="PTHR43271">
    <property type="entry name" value="BLL2771 PROTEIN"/>
    <property type="match status" value="1"/>
</dbReference>
<feature type="transmembrane region" description="Helical" evidence="8">
    <location>
        <begin position="274"/>
        <end position="291"/>
    </location>
</feature>
<proteinExistence type="inferred from homology"/>
<dbReference type="InterPro" id="IPR011701">
    <property type="entry name" value="MFS"/>
</dbReference>
<feature type="transmembrane region" description="Helical" evidence="8">
    <location>
        <begin position="297"/>
        <end position="319"/>
    </location>
</feature>
<dbReference type="CDD" id="cd17324">
    <property type="entry name" value="MFS_NepI_like"/>
    <property type="match status" value="1"/>
</dbReference>
<feature type="domain" description="Major facilitator superfamily (MFS) profile" evidence="9">
    <location>
        <begin position="9"/>
        <end position="381"/>
    </location>
</feature>
<evidence type="ECO:0000256" key="3">
    <source>
        <dbReference type="ARBA" id="ARBA00022448"/>
    </source>
</evidence>
<keyword evidence="5 8" id="KW-0812">Transmembrane</keyword>
<evidence type="ECO:0000256" key="8">
    <source>
        <dbReference type="SAM" id="Phobius"/>
    </source>
</evidence>
<keyword evidence="3" id="KW-0813">Transport</keyword>
<dbReference type="AlphaFoldDB" id="A0A8J6NB68"/>
<feature type="transmembrane region" description="Helical" evidence="8">
    <location>
        <begin position="161"/>
        <end position="179"/>
    </location>
</feature>
<evidence type="ECO:0000256" key="1">
    <source>
        <dbReference type="ARBA" id="ARBA00004651"/>
    </source>
</evidence>
<comment type="similarity">
    <text evidence="2">Belongs to the major facilitator superfamily.</text>
</comment>
<keyword evidence="7 8" id="KW-0472">Membrane</keyword>
<dbReference type="SUPFAM" id="SSF103473">
    <property type="entry name" value="MFS general substrate transporter"/>
    <property type="match status" value="1"/>
</dbReference>
<dbReference type="Gene3D" id="1.20.1250.20">
    <property type="entry name" value="MFS general substrate transporter like domains"/>
    <property type="match status" value="1"/>
</dbReference>
<dbReference type="GO" id="GO:0005886">
    <property type="term" value="C:plasma membrane"/>
    <property type="evidence" value="ECO:0007669"/>
    <property type="project" value="UniProtKB-SubCell"/>
</dbReference>
<comment type="subcellular location">
    <subcellularLocation>
        <location evidence="1">Cell membrane</location>
        <topology evidence="1">Multi-pass membrane protein</topology>
    </subcellularLocation>
</comment>
<evidence type="ECO:0000256" key="6">
    <source>
        <dbReference type="ARBA" id="ARBA00022989"/>
    </source>
</evidence>
<dbReference type="InterPro" id="IPR036259">
    <property type="entry name" value="MFS_trans_sf"/>
</dbReference>
<feature type="transmembrane region" description="Helical" evidence="8">
    <location>
        <begin position="242"/>
        <end position="262"/>
    </location>
</feature>
<keyword evidence="4" id="KW-1003">Cell membrane</keyword>
<dbReference type="GO" id="GO:0022857">
    <property type="term" value="F:transmembrane transporter activity"/>
    <property type="evidence" value="ECO:0007669"/>
    <property type="project" value="InterPro"/>
</dbReference>
<feature type="transmembrane region" description="Helical" evidence="8">
    <location>
        <begin position="331"/>
        <end position="352"/>
    </location>
</feature>
<evidence type="ECO:0000256" key="2">
    <source>
        <dbReference type="ARBA" id="ARBA00008335"/>
    </source>
</evidence>
<evidence type="ECO:0000313" key="10">
    <source>
        <dbReference type="EMBL" id="MBC8208894.1"/>
    </source>
</evidence>
<sequence length="390" mass="43159">MLRSRLQSPLTLVYLGAVLTICSLYAAQPIQPVFQHEFGLTGFQAVLFTTLMMLPLGFAPLAYGFILESFSAKRLLRGAILCLALLELAFAMTNSYRWLLLIRGAQGLLIPAILTSLMSYVAYISPREKVQQAIAYYIGATILGGFLGRFLSGLLTDLLGWRFFFAVLGVALLGLFFLMDRLERDVNLNYSRPDLGALRRLLANPPLIWLYGAIFCVFYVFAAVMNFLPFELKRLDPGFSESGIGLFYLGYSMGLLAAANAGRMIRFFGTEARAVQIGLMIFAGATLLLMIESQWLMGGTMFIFCFGMFMVHSILSGYVNRLVENNRGLGNGLYISCYYLGGTIGSFAPGIVFQYLGWRIFLASLLVMLALASVLIMGMSRVIERNVDPG</sequence>
<reference evidence="10 11" key="1">
    <citation type="submission" date="2020-08" db="EMBL/GenBank/DDBJ databases">
        <title>Bridging the membrane lipid divide: bacteria of the FCB group superphylum have the potential to synthesize archaeal ether lipids.</title>
        <authorList>
            <person name="Villanueva L."/>
            <person name="Von Meijenfeldt F.A.B."/>
            <person name="Westbye A.B."/>
            <person name="Yadav S."/>
            <person name="Hopmans E.C."/>
            <person name="Dutilh B.E."/>
            <person name="Sinninghe Damste J.S."/>
        </authorList>
    </citation>
    <scope>NUCLEOTIDE SEQUENCE [LARGE SCALE GENOMIC DNA]</scope>
    <source>
        <strain evidence="10">NIOZ-UU81</strain>
    </source>
</reference>
<feature type="transmembrane region" description="Helical" evidence="8">
    <location>
        <begin position="42"/>
        <end position="63"/>
    </location>
</feature>
<organism evidence="10 11">
    <name type="scientific">Candidatus Desulfatifera sulfidica</name>
    <dbReference type="NCBI Taxonomy" id="2841691"/>
    <lineage>
        <taxon>Bacteria</taxon>
        <taxon>Pseudomonadati</taxon>
        <taxon>Thermodesulfobacteriota</taxon>
        <taxon>Desulfobulbia</taxon>
        <taxon>Desulfobulbales</taxon>
        <taxon>Desulfobulbaceae</taxon>
        <taxon>Candidatus Desulfatifera</taxon>
    </lineage>
</organism>
<protein>
    <submittedName>
        <fullName evidence="10">MFS transporter</fullName>
    </submittedName>
</protein>
<evidence type="ECO:0000313" key="11">
    <source>
        <dbReference type="Proteomes" id="UP000599024"/>
    </source>
</evidence>
<dbReference type="InterPro" id="IPR020846">
    <property type="entry name" value="MFS_dom"/>
</dbReference>
<dbReference type="Proteomes" id="UP000599024">
    <property type="component" value="Unassembled WGS sequence"/>
</dbReference>
<dbReference type="PROSITE" id="PS50850">
    <property type="entry name" value="MFS"/>
    <property type="match status" value="1"/>
</dbReference>
<feature type="transmembrane region" description="Helical" evidence="8">
    <location>
        <begin position="208"/>
        <end position="230"/>
    </location>
</feature>
<gene>
    <name evidence="10" type="ORF">H8E79_06990</name>
</gene>
<keyword evidence="6 8" id="KW-1133">Transmembrane helix</keyword>
<dbReference type="EMBL" id="JACNLK010000059">
    <property type="protein sequence ID" value="MBC8208894.1"/>
    <property type="molecule type" value="Genomic_DNA"/>
</dbReference>
<name>A0A8J6NB68_9BACT</name>
<evidence type="ECO:0000256" key="5">
    <source>
        <dbReference type="ARBA" id="ARBA00022692"/>
    </source>
</evidence>